<dbReference type="InterPro" id="IPR011666">
    <property type="entry name" value="DUF1604"/>
</dbReference>
<feature type="region of interest" description="Disordered" evidence="1">
    <location>
        <begin position="491"/>
        <end position="514"/>
    </location>
</feature>
<dbReference type="GO" id="GO:0006397">
    <property type="term" value="P:mRNA processing"/>
    <property type="evidence" value="ECO:0007669"/>
    <property type="project" value="InterPro"/>
</dbReference>
<dbReference type="PANTHER" id="PTHR13384">
    <property type="entry name" value="G PATCH DOMAIN-CONTAINING PROTEIN 1"/>
    <property type="match status" value="1"/>
</dbReference>
<sequence>MSDRPVYTKSRSTKRNKTARLHGAFQGGFSAGHFNTVGSKKGWKPSYDDDDEEEGDVTTKDVEGDYYARPAWRTKARSKSNLSSLKGRKKQTVSDFMDEEDENLFGGPDNVNDEFSHDVGRNTCKQNINSDKSIEDLLSGDFSRIRGEGSIGKRLLRVLGWREQNNGSSYIYAPMEKNKNENDDSIILSKKIKRIQVKLSKQTLRDLPHPKLDTYGLDYDPFHMAPEFRAHKEMRKKRAEMRAKSAASIDGSGRMNVYRTNDILDGEDDMQVSRKENHDNSSGVLAYETADDFIGSTTVGGFALHDDDDDVYDNQMGFNQKKNGKLNINKEDYHHEINDASDSEVEDLIDDGMPKHESEKVNDFASSLSIWTGNSGKSMSGKTAVTSDGKPPMKGFVLAKGSMKTINMKRFPGPDLPLNYSPVPHDFGTSEKIEGIKNLSTNMSLDMLRARRNARTGTEDENGDGQSIQRSLKPMAGGSFAALAESLKDRFTTSTKSNHASKDSSKEHTDPTKVTIHRKTTSWQPSVLLCKRMNVAFPGENGKPLDAIETKSGIHASLEENFFQNEILGKIGNGSVPLPPKTEAYKLSGENFDVLERPTMEIMKSIFEDDSENDDLMSDIDDTDNLDNVKKDVDCSNSEENVSKFRTNAEEEVIDTISSKTEIDREEDDVSEYSSDSESERGRKRERKHHRRKHRKGEKKKRHRKYSRSEKRKKRHRK</sequence>
<evidence type="ECO:0000313" key="3">
    <source>
        <dbReference type="EMBL" id="GFH60921.1"/>
    </source>
</evidence>
<name>A0AAD3DCS9_9STRA</name>
<dbReference type="GO" id="GO:0003723">
    <property type="term" value="F:RNA binding"/>
    <property type="evidence" value="ECO:0007669"/>
    <property type="project" value="TreeGrafter"/>
</dbReference>
<evidence type="ECO:0000256" key="1">
    <source>
        <dbReference type="SAM" id="MobiDB-lite"/>
    </source>
</evidence>
<organism evidence="3 4">
    <name type="scientific">Chaetoceros tenuissimus</name>
    <dbReference type="NCBI Taxonomy" id="426638"/>
    <lineage>
        <taxon>Eukaryota</taxon>
        <taxon>Sar</taxon>
        <taxon>Stramenopiles</taxon>
        <taxon>Ochrophyta</taxon>
        <taxon>Bacillariophyta</taxon>
        <taxon>Coscinodiscophyceae</taxon>
        <taxon>Chaetocerotophycidae</taxon>
        <taxon>Chaetocerotales</taxon>
        <taxon>Chaetocerotaceae</taxon>
        <taxon>Chaetoceros</taxon>
    </lineage>
</organism>
<feature type="region of interest" description="Disordered" evidence="1">
    <location>
        <begin position="612"/>
        <end position="718"/>
    </location>
</feature>
<feature type="region of interest" description="Disordered" evidence="1">
    <location>
        <begin position="36"/>
        <end position="62"/>
    </location>
</feature>
<comment type="caution">
    <text evidence="3">The sequence shown here is derived from an EMBL/GenBank/DDBJ whole genome shotgun (WGS) entry which is preliminary data.</text>
</comment>
<dbReference type="Proteomes" id="UP001054902">
    <property type="component" value="Unassembled WGS sequence"/>
</dbReference>
<evidence type="ECO:0000259" key="2">
    <source>
        <dbReference type="Pfam" id="PF07713"/>
    </source>
</evidence>
<protein>
    <recommendedName>
        <fullName evidence="2">G patch domain-containing protein</fullName>
    </recommendedName>
</protein>
<feature type="compositionally biased region" description="Acidic residues" evidence="1">
    <location>
        <begin position="664"/>
        <end position="677"/>
    </location>
</feature>
<dbReference type="Pfam" id="PF07713">
    <property type="entry name" value="DUF1604"/>
    <property type="match status" value="1"/>
</dbReference>
<reference evidence="3 4" key="1">
    <citation type="journal article" date="2021" name="Sci. Rep.">
        <title>The genome of the diatom Chaetoceros tenuissimus carries an ancient integrated fragment of an extant virus.</title>
        <authorList>
            <person name="Hongo Y."/>
            <person name="Kimura K."/>
            <person name="Takaki Y."/>
            <person name="Yoshida Y."/>
            <person name="Baba S."/>
            <person name="Kobayashi G."/>
            <person name="Nagasaki K."/>
            <person name="Hano T."/>
            <person name="Tomaru Y."/>
        </authorList>
    </citation>
    <scope>NUCLEOTIDE SEQUENCE [LARGE SCALE GENOMIC DNA]</scope>
    <source>
        <strain evidence="3 4">NIES-3715</strain>
    </source>
</reference>
<feature type="compositionally biased region" description="Basic and acidic residues" evidence="1">
    <location>
        <begin position="500"/>
        <end position="511"/>
    </location>
</feature>
<feature type="domain" description="G patch" evidence="2">
    <location>
        <begin position="11"/>
        <end position="46"/>
    </location>
</feature>
<dbReference type="AlphaFoldDB" id="A0AAD3DCS9"/>
<accession>A0AAD3DCS9</accession>
<dbReference type="EMBL" id="BLLK01000069">
    <property type="protein sequence ID" value="GFH60921.1"/>
    <property type="molecule type" value="Genomic_DNA"/>
</dbReference>
<feature type="compositionally biased region" description="Basic residues" evidence="1">
    <location>
        <begin position="684"/>
        <end position="718"/>
    </location>
</feature>
<evidence type="ECO:0000313" key="4">
    <source>
        <dbReference type="Proteomes" id="UP001054902"/>
    </source>
</evidence>
<gene>
    <name evidence="3" type="ORF">CTEN210_17397</name>
</gene>
<feature type="compositionally biased region" description="Acidic residues" evidence="1">
    <location>
        <begin position="612"/>
        <end position="625"/>
    </location>
</feature>
<dbReference type="GO" id="GO:0005634">
    <property type="term" value="C:nucleus"/>
    <property type="evidence" value="ECO:0007669"/>
    <property type="project" value="TreeGrafter"/>
</dbReference>
<keyword evidence="4" id="KW-1185">Reference proteome</keyword>
<dbReference type="PANTHER" id="PTHR13384:SF19">
    <property type="entry name" value="G PATCH DOMAIN-CONTAINING PROTEIN 1"/>
    <property type="match status" value="1"/>
</dbReference>
<proteinExistence type="predicted"/>